<evidence type="ECO:0000256" key="8">
    <source>
        <dbReference type="ARBA" id="ARBA00022989"/>
    </source>
</evidence>
<evidence type="ECO:0000256" key="1">
    <source>
        <dbReference type="ARBA" id="ARBA00004447"/>
    </source>
</evidence>
<evidence type="ECO:0000256" key="11">
    <source>
        <dbReference type="ARBA" id="ARBA00023180"/>
    </source>
</evidence>
<dbReference type="AlphaFoldDB" id="A0A914CUZ2"/>
<comment type="pathway">
    <text evidence="2">Protein modification; protein glycosylation.</text>
</comment>
<accession>A0A914CUZ2</accession>
<feature type="domain" description="Fucosyltransferase C-terminal" evidence="13">
    <location>
        <begin position="70"/>
        <end position="240"/>
    </location>
</feature>
<organism evidence="14 15">
    <name type="scientific">Acrobeloides nanus</name>
    <dbReference type="NCBI Taxonomy" id="290746"/>
    <lineage>
        <taxon>Eukaryota</taxon>
        <taxon>Metazoa</taxon>
        <taxon>Ecdysozoa</taxon>
        <taxon>Nematoda</taxon>
        <taxon>Chromadorea</taxon>
        <taxon>Rhabditida</taxon>
        <taxon>Tylenchina</taxon>
        <taxon>Cephalobomorpha</taxon>
        <taxon>Cephaloboidea</taxon>
        <taxon>Cephalobidae</taxon>
        <taxon>Acrobeloides</taxon>
    </lineage>
</organism>
<name>A0A914CUZ2_9BILA</name>
<dbReference type="InterPro" id="IPR055270">
    <property type="entry name" value="Glyco_tran_10_C"/>
</dbReference>
<dbReference type="Pfam" id="PF00852">
    <property type="entry name" value="Glyco_transf_10"/>
    <property type="match status" value="1"/>
</dbReference>
<dbReference type="FunFam" id="3.40.50.11660:FF:000002">
    <property type="entry name" value="Alpha-(1,3)-fucosyltransferase"/>
    <property type="match status" value="1"/>
</dbReference>
<keyword evidence="4 12" id="KW-0328">Glycosyltransferase</keyword>
<dbReference type="SUPFAM" id="SSF53756">
    <property type="entry name" value="UDP-Glycosyltransferase/glycogen phosphorylase"/>
    <property type="match status" value="1"/>
</dbReference>
<evidence type="ECO:0000256" key="10">
    <source>
        <dbReference type="ARBA" id="ARBA00023136"/>
    </source>
</evidence>
<dbReference type="PANTHER" id="PTHR48438:SF1">
    <property type="entry name" value="ALPHA-(1,3)-FUCOSYLTRANSFERASE C-RELATED"/>
    <property type="match status" value="1"/>
</dbReference>
<evidence type="ECO:0000256" key="12">
    <source>
        <dbReference type="RuleBase" id="RU003832"/>
    </source>
</evidence>
<dbReference type="InterPro" id="IPR001503">
    <property type="entry name" value="Glyco_trans_10"/>
</dbReference>
<evidence type="ECO:0000313" key="14">
    <source>
        <dbReference type="Proteomes" id="UP000887540"/>
    </source>
</evidence>
<dbReference type="WBParaSite" id="ACRNAN_scaffold1438.g17420.t1">
    <property type="protein sequence ID" value="ACRNAN_scaffold1438.g17420.t1"/>
    <property type="gene ID" value="ACRNAN_scaffold1438.g17420"/>
</dbReference>
<evidence type="ECO:0000256" key="4">
    <source>
        <dbReference type="ARBA" id="ARBA00022676"/>
    </source>
</evidence>
<dbReference type="PANTHER" id="PTHR48438">
    <property type="entry name" value="ALPHA-(1,3)-FUCOSYLTRANSFERASE C-RELATED"/>
    <property type="match status" value="1"/>
</dbReference>
<keyword evidence="11" id="KW-0325">Glycoprotein</keyword>
<keyword evidence="7" id="KW-0735">Signal-anchor</keyword>
<keyword evidence="8" id="KW-1133">Transmembrane helix</keyword>
<keyword evidence="9 12" id="KW-0333">Golgi apparatus</keyword>
<evidence type="ECO:0000256" key="5">
    <source>
        <dbReference type="ARBA" id="ARBA00022679"/>
    </source>
</evidence>
<evidence type="ECO:0000256" key="6">
    <source>
        <dbReference type="ARBA" id="ARBA00022692"/>
    </source>
</evidence>
<keyword evidence="5 12" id="KW-0808">Transferase</keyword>
<sequence length="258" mass="30687">MDGFPQFIISLFTTPLYAAYKKLPDYFNLTLSYRRDSDLVYLYDGFKPIENHSDSNQVWLEKEVLDNVNAKSMPILATISNCNTPSKRELYLKELDKYINITKIGRCYNNSCKRGDKCEDELIKKHFFILAFENSVCNDYITEKFWRLKKLIVPIVLNRNIIRDPELQNYFIAASDFSHPSKLAEYLNYLMKNRIEYMKYMNWAKKYRKIQESFEIDALCKLCEMTTKKVRQAIPNIVDWWEIKSNCSSNYANKLLER</sequence>
<comment type="subcellular location">
    <subcellularLocation>
        <location evidence="1 12">Golgi apparatus</location>
        <location evidence="1 12">Golgi stack membrane</location>
        <topology evidence="1 12">Single-pass type II membrane protein</topology>
    </subcellularLocation>
</comment>
<keyword evidence="14" id="KW-1185">Reference proteome</keyword>
<dbReference type="EC" id="2.4.1.-" evidence="12"/>
<dbReference type="GO" id="GO:0032580">
    <property type="term" value="C:Golgi cisterna membrane"/>
    <property type="evidence" value="ECO:0007669"/>
    <property type="project" value="UniProtKB-SubCell"/>
</dbReference>
<protein>
    <recommendedName>
        <fullName evidence="12">Fucosyltransferase</fullName>
        <ecNumber evidence="12">2.4.1.-</ecNumber>
    </recommendedName>
</protein>
<dbReference type="InterPro" id="IPR038577">
    <property type="entry name" value="GT10-like_C_sf"/>
</dbReference>
<reference evidence="15" key="1">
    <citation type="submission" date="2022-11" db="UniProtKB">
        <authorList>
            <consortium name="WormBaseParasite"/>
        </authorList>
    </citation>
    <scope>IDENTIFICATION</scope>
</reference>
<dbReference type="Gene3D" id="3.40.50.11660">
    <property type="entry name" value="Glycosyl transferase family 10, C-terminal domain"/>
    <property type="match status" value="1"/>
</dbReference>
<evidence type="ECO:0000256" key="3">
    <source>
        <dbReference type="ARBA" id="ARBA00008919"/>
    </source>
</evidence>
<keyword evidence="6 12" id="KW-0812">Transmembrane</keyword>
<evidence type="ECO:0000256" key="2">
    <source>
        <dbReference type="ARBA" id="ARBA00004922"/>
    </source>
</evidence>
<proteinExistence type="inferred from homology"/>
<evidence type="ECO:0000259" key="13">
    <source>
        <dbReference type="Pfam" id="PF00852"/>
    </source>
</evidence>
<dbReference type="Proteomes" id="UP000887540">
    <property type="component" value="Unplaced"/>
</dbReference>
<evidence type="ECO:0000256" key="9">
    <source>
        <dbReference type="ARBA" id="ARBA00023034"/>
    </source>
</evidence>
<evidence type="ECO:0000256" key="7">
    <source>
        <dbReference type="ARBA" id="ARBA00022968"/>
    </source>
</evidence>
<dbReference type="GO" id="GO:0008417">
    <property type="term" value="F:fucosyltransferase activity"/>
    <property type="evidence" value="ECO:0007669"/>
    <property type="project" value="InterPro"/>
</dbReference>
<keyword evidence="10" id="KW-0472">Membrane</keyword>
<evidence type="ECO:0000313" key="15">
    <source>
        <dbReference type="WBParaSite" id="ACRNAN_scaffold1438.g17420.t1"/>
    </source>
</evidence>
<comment type="similarity">
    <text evidence="3 12">Belongs to the glycosyltransferase 10 family.</text>
</comment>